<comment type="caution">
    <text evidence="1">The sequence shown here is derived from an EMBL/GenBank/DDBJ whole genome shotgun (WGS) entry which is preliminary data.</text>
</comment>
<gene>
    <name evidence="1" type="ORF">CJJ23_01125</name>
</gene>
<reference evidence="2" key="1">
    <citation type="submission" date="2017-08" db="EMBL/GenBank/DDBJ databases">
        <authorList>
            <person name="Alvarez-Ponce D."/>
            <person name="Weitzman C.L."/>
            <person name="Tillett R.L."/>
            <person name="Sandmeier F.C."/>
            <person name="Tracy C.R."/>
        </authorList>
    </citation>
    <scope>NUCLEOTIDE SEQUENCE [LARGE SCALE GENOMIC DNA]</scope>
    <source>
        <strain evidence="2">723</strain>
    </source>
</reference>
<protein>
    <recommendedName>
        <fullName evidence="3">DUF4357 domain-containing protein</fullName>
    </recommendedName>
</protein>
<evidence type="ECO:0000313" key="2">
    <source>
        <dbReference type="Proteomes" id="UP000216943"/>
    </source>
</evidence>
<accession>A0A269TKR7</accession>
<name>A0A269TKR7_9BACT</name>
<dbReference type="Proteomes" id="UP000216943">
    <property type="component" value="Unassembled WGS sequence"/>
</dbReference>
<dbReference type="RefSeq" id="WP_143823598.1">
    <property type="nucleotide sequence ID" value="NZ_NQNY01000003.1"/>
</dbReference>
<evidence type="ECO:0000313" key="1">
    <source>
        <dbReference type="EMBL" id="PAK21538.1"/>
    </source>
</evidence>
<proteinExistence type="predicted"/>
<dbReference type="EMBL" id="NQNY01000003">
    <property type="protein sequence ID" value="PAK21538.1"/>
    <property type="molecule type" value="Genomic_DNA"/>
</dbReference>
<dbReference type="AlphaFoldDB" id="A0A269TKR7"/>
<dbReference type="OrthoDB" id="2656488at2"/>
<sequence length="115" mass="13223">MQSDDRKVYLKGAFGCFTKEKMIIILKNSVIDESVISKLQDPKVKNKARVRNIIKKIYNLISDNRIALKNGKYVFLENSVTLDPSTSGELILGRVNNGKVEWKNNENKTIKELFY</sequence>
<organism evidence="1 2">
    <name type="scientific">Mycoplasmopsis agassizii</name>
    <dbReference type="NCBI Taxonomy" id="33922"/>
    <lineage>
        <taxon>Bacteria</taxon>
        <taxon>Bacillati</taxon>
        <taxon>Mycoplasmatota</taxon>
        <taxon>Mycoplasmoidales</taxon>
        <taxon>Metamycoplasmataceae</taxon>
        <taxon>Mycoplasmopsis</taxon>
    </lineage>
</organism>
<evidence type="ECO:0008006" key="3">
    <source>
        <dbReference type="Google" id="ProtNLM"/>
    </source>
</evidence>